<sequence length="99" mass="10893">MVLLLTLLSSALFLLFLVVLAYALSRIRQALERIHGTASKIVWGVAAIERQTSLLQAQLPPLQRGLESIVASGTVLANELRRLDEQLARLTTGRATERT</sequence>
<proteinExistence type="predicted"/>
<evidence type="ECO:0008006" key="2">
    <source>
        <dbReference type="Google" id="ProtNLM"/>
    </source>
</evidence>
<protein>
    <recommendedName>
        <fullName evidence="2">DUF948 domain-containing protein</fullName>
    </recommendedName>
</protein>
<organism evidence="1">
    <name type="scientific">Thermomicrobium roseum</name>
    <dbReference type="NCBI Taxonomy" id="500"/>
    <lineage>
        <taxon>Bacteria</taxon>
        <taxon>Pseudomonadati</taxon>
        <taxon>Thermomicrobiota</taxon>
        <taxon>Thermomicrobia</taxon>
        <taxon>Thermomicrobiales</taxon>
        <taxon>Thermomicrobiaceae</taxon>
        <taxon>Thermomicrobium</taxon>
    </lineage>
</organism>
<name>A0A7C1XP62_THERO</name>
<gene>
    <name evidence="1" type="ORF">ENP47_01045</name>
</gene>
<dbReference type="EMBL" id="DSJL01000001">
    <property type="protein sequence ID" value="HEF64192.1"/>
    <property type="molecule type" value="Genomic_DNA"/>
</dbReference>
<reference evidence="1" key="1">
    <citation type="journal article" date="2020" name="mSystems">
        <title>Genome- and Community-Level Interaction Insights into Carbon Utilization and Element Cycling Functions of Hydrothermarchaeota in Hydrothermal Sediment.</title>
        <authorList>
            <person name="Zhou Z."/>
            <person name="Liu Y."/>
            <person name="Xu W."/>
            <person name="Pan J."/>
            <person name="Luo Z.H."/>
            <person name="Li M."/>
        </authorList>
    </citation>
    <scope>NUCLEOTIDE SEQUENCE [LARGE SCALE GENOMIC DNA]</scope>
    <source>
        <strain evidence="1">SpSt-222</strain>
    </source>
</reference>
<accession>A0A7C1XP62</accession>
<evidence type="ECO:0000313" key="1">
    <source>
        <dbReference type="EMBL" id="HEF64192.1"/>
    </source>
</evidence>
<comment type="caution">
    <text evidence="1">The sequence shown here is derived from an EMBL/GenBank/DDBJ whole genome shotgun (WGS) entry which is preliminary data.</text>
</comment>
<dbReference type="AlphaFoldDB" id="A0A7C1XP62"/>